<dbReference type="Pfam" id="PF19877">
    <property type="entry name" value="DUF6350"/>
    <property type="match status" value="1"/>
</dbReference>
<comment type="caution">
    <text evidence="2">The sequence shown here is derived from an EMBL/GenBank/DDBJ whole genome shotgun (WGS) entry which is preliminary data.</text>
</comment>
<keyword evidence="1" id="KW-0812">Transmembrane</keyword>
<evidence type="ECO:0000256" key="1">
    <source>
        <dbReference type="SAM" id="Phobius"/>
    </source>
</evidence>
<evidence type="ECO:0000313" key="3">
    <source>
        <dbReference type="Proteomes" id="UP000266615"/>
    </source>
</evidence>
<feature type="transmembrane region" description="Helical" evidence="1">
    <location>
        <begin position="110"/>
        <end position="133"/>
    </location>
</feature>
<dbReference type="InterPro" id="IPR045931">
    <property type="entry name" value="DUF6350"/>
</dbReference>
<evidence type="ECO:0000313" key="2">
    <source>
        <dbReference type="EMBL" id="RJN31578.1"/>
    </source>
</evidence>
<keyword evidence="1" id="KW-0472">Membrane</keyword>
<feature type="transmembrane region" description="Helical" evidence="1">
    <location>
        <begin position="339"/>
        <end position="362"/>
    </location>
</feature>
<feature type="transmembrane region" description="Helical" evidence="1">
    <location>
        <begin position="77"/>
        <end position="98"/>
    </location>
</feature>
<organism evidence="2 3">
    <name type="scientific">Nesterenkonia natronophila</name>
    <dbReference type="NCBI Taxonomy" id="2174932"/>
    <lineage>
        <taxon>Bacteria</taxon>
        <taxon>Bacillati</taxon>
        <taxon>Actinomycetota</taxon>
        <taxon>Actinomycetes</taxon>
        <taxon>Micrococcales</taxon>
        <taxon>Micrococcaceae</taxon>
        <taxon>Nesterenkonia</taxon>
    </lineage>
</organism>
<feature type="transmembrane region" description="Helical" evidence="1">
    <location>
        <begin position="139"/>
        <end position="160"/>
    </location>
</feature>
<accession>A0A3A4F196</accession>
<dbReference type="AlphaFoldDB" id="A0A3A4F196"/>
<name>A0A3A4F196_9MICC</name>
<keyword evidence="3" id="KW-1185">Reference proteome</keyword>
<feature type="transmembrane region" description="Helical" evidence="1">
    <location>
        <begin position="190"/>
        <end position="219"/>
    </location>
</feature>
<gene>
    <name evidence="2" type="ORF">D3250_05345</name>
</gene>
<dbReference type="Proteomes" id="UP000266615">
    <property type="component" value="Unassembled WGS sequence"/>
</dbReference>
<feature type="transmembrane region" description="Helical" evidence="1">
    <location>
        <begin position="299"/>
        <end position="318"/>
    </location>
</feature>
<keyword evidence="1" id="KW-1133">Transmembrane helix</keyword>
<feature type="transmembrane region" description="Helical" evidence="1">
    <location>
        <begin position="382"/>
        <end position="405"/>
    </location>
</feature>
<feature type="transmembrane region" description="Helical" evidence="1">
    <location>
        <begin position="12"/>
        <end position="36"/>
    </location>
</feature>
<sequence length="433" mass="45476">MDPMRKLPTPPLWLFGLFEALQAVLGTALLVAVPVFGAGLVRSWGDFDPQATSEMAAQVWLMIHAAPLNLSGDPGAVWFHLVPLGFTVVPFLLAWRAGRRLAQGAYPLQLWQGLSVFTLAYAGAAVGLARIGIQDAETTVWAGVAAAALTGVGSLGGCYAEARSATRMIGVDLESRVEELSQRLKWAGAYVWAVLRGGTAAALTTVGLSALLLAGWVGWRWMDVANTYQELDAGISGAIGLTLLHLGLAPNLVLWALAYSTGAGFNFGSGSPVGPLETELGPVPAVPVLAALPDQVYEYSMATLILPVLAGVVAGWWLMREGENHFDDWCQLKLKLRPVSLTVSTLALGALTGVVAGALLIGPLWLSHISLGMGQLNDVGPHAALTAGLLAIWVAVGTVVGYLAAPAARLLVPRRRAVEPEDAEVDSFSAQAR</sequence>
<protein>
    <submittedName>
        <fullName evidence="2">Uncharacterized protein</fullName>
    </submittedName>
</protein>
<reference evidence="2 3" key="1">
    <citation type="submission" date="2018-09" db="EMBL/GenBank/DDBJ databases">
        <title>Nesterenkonia natronophila sp. nov., an alkaliphilic actinobacteriume isolated from a soda lake, and emended description of the genus Nesterenkonia.</title>
        <authorList>
            <person name="Menes R.J."/>
            <person name="Iriarte A."/>
        </authorList>
    </citation>
    <scope>NUCLEOTIDE SEQUENCE [LARGE SCALE GENOMIC DNA]</scope>
    <source>
        <strain evidence="2 3">M8</strain>
    </source>
</reference>
<proteinExistence type="predicted"/>
<dbReference type="EMBL" id="QYZP01000002">
    <property type="protein sequence ID" value="RJN31578.1"/>
    <property type="molecule type" value="Genomic_DNA"/>
</dbReference>